<dbReference type="Proteomes" id="UP000028007">
    <property type="component" value="Unassembled WGS sequence"/>
</dbReference>
<reference evidence="3 4" key="1">
    <citation type="journal article" date="1992" name="Int. J. Syst. Bacteriol.">
        <title>Sphingobacterium antarcticus sp. nov. a Psychrotrophic Bacterium from the Soils of Schirmacher Oasis, Antarctica.</title>
        <authorList>
            <person name="Shivaji S."/>
            <person name="Ray M.K."/>
            <person name="Rao N.S."/>
            <person name="Saiserr L."/>
            <person name="Jagannadham M.V."/>
            <person name="Kumar G.S."/>
            <person name="Reddy G."/>
            <person name="Bhargava P.M."/>
        </authorList>
    </citation>
    <scope>NUCLEOTIDE SEQUENCE [LARGE SCALE GENOMIC DNA]</scope>
    <source>
        <strain evidence="3 4">4BY</strain>
    </source>
</reference>
<organism evidence="3 4">
    <name type="scientific">Pedobacter antarcticus 4BY</name>
    <dbReference type="NCBI Taxonomy" id="1358423"/>
    <lineage>
        <taxon>Bacteria</taxon>
        <taxon>Pseudomonadati</taxon>
        <taxon>Bacteroidota</taxon>
        <taxon>Sphingobacteriia</taxon>
        <taxon>Sphingobacteriales</taxon>
        <taxon>Sphingobacteriaceae</taxon>
        <taxon>Pedobacter</taxon>
    </lineage>
</organism>
<keyword evidence="2" id="KW-0732">Signal</keyword>
<dbReference type="AlphaFoldDB" id="A0A081PHF7"/>
<gene>
    <name evidence="3" type="ORF">N180_06255</name>
</gene>
<dbReference type="RefSeq" id="WP_037440422.1">
    <property type="nucleotide sequence ID" value="NZ_JNFF01000048.1"/>
</dbReference>
<evidence type="ECO:0000313" key="3">
    <source>
        <dbReference type="EMBL" id="KEQ30130.1"/>
    </source>
</evidence>
<evidence type="ECO:0000256" key="1">
    <source>
        <dbReference type="SAM" id="MobiDB-lite"/>
    </source>
</evidence>
<dbReference type="OrthoDB" id="799522at2"/>
<dbReference type="EMBL" id="JNFF01000048">
    <property type="protein sequence ID" value="KEQ30130.1"/>
    <property type="molecule type" value="Genomic_DNA"/>
</dbReference>
<keyword evidence="4" id="KW-1185">Reference proteome</keyword>
<comment type="caution">
    <text evidence="3">The sequence shown here is derived from an EMBL/GenBank/DDBJ whole genome shotgun (WGS) entry which is preliminary data.</text>
</comment>
<name>A0A081PHF7_9SPHI</name>
<feature type="signal peptide" evidence="2">
    <location>
        <begin position="1"/>
        <end position="22"/>
    </location>
</feature>
<accession>A0A081PHF7</accession>
<evidence type="ECO:0000313" key="4">
    <source>
        <dbReference type="Proteomes" id="UP000028007"/>
    </source>
</evidence>
<dbReference type="eggNOG" id="ENOG5032SGC">
    <property type="taxonomic scope" value="Bacteria"/>
</dbReference>
<feature type="compositionally biased region" description="Basic residues" evidence="1">
    <location>
        <begin position="150"/>
        <end position="174"/>
    </location>
</feature>
<feature type="chain" id="PRO_5001761800" evidence="2">
    <location>
        <begin position="23"/>
        <end position="174"/>
    </location>
</feature>
<sequence length="174" mass="20869">MKKLLLVAVLGLISLAAQPAKAQVNVSVNIGSQPQWGPRGYDYVDYYYLPDIQSYYYVPTRQFVYRSGNRWIHAKRLPSRYRNYDLYNGRAIVINSPRPWVNHNTYRTRYVNNYYTVRPNRVVYTERHDRNYNQRYRNNGRGNGSDYRKYEKKNKGHKDHGRGRDHGRGHRDRH</sequence>
<proteinExistence type="predicted"/>
<protein>
    <submittedName>
        <fullName evidence="3">Uncharacterized protein</fullName>
    </submittedName>
</protein>
<evidence type="ECO:0000256" key="2">
    <source>
        <dbReference type="SAM" id="SignalP"/>
    </source>
</evidence>
<feature type="region of interest" description="Disordered" evidence="1">
    <location>
        <begin position="127"/>
        <end position="174"/>
    </location>
</feature>